<accession>A0A6V7Q2W1</accession>
<feature type="chain" id="PRO_5028113479" description="Fasciclin-like arabinogalactan protein 21" evidence="1">
    <location>
        <begin position="27"/>
        <end position="431"/>
    </location>
</feature>
<reference evidence="2" key="1">
    <citation type="submission" date="2020-07" db="EMBL/GenBank/DDBJ databases">
        <authorList>
            <person name="Lin J."/>
        </authorList>
    </citation>
    <scope>NUCLEOTIDE SEQUENCE</scope>
</reference>
<name>A0A6V7Q2W1_ANACO</name>
<keyword evidence="1" id="KW-0732">Signal</keyword>
<dbReference type="PANTHER" id="PTHR33985">
    <property type="entry name" value="OS02G0491300 PROTEIN-RELATED"/>
    <property type="match status" value="1"/>
</dbReference>
<sequence>MAISFLLLVALALLFSASSSVASAYALPPFNQSPSPPPPPPPQSAEEAHEVLLLAPILSNLGFQELAMAVPPSPPRPLHLVRSPHPLRPLRRLPPLLPLLLPLRLLRDHLVPGLFPLPSLSALPFASKLATASPGRCLTVTSTAPHRRSGDNSSSSAASALKIFIDGVEIARPELFNDGRFVIHGLQGFVAPLSPFSCVQEPRGESNPASADPIRAGSGAAAAVAVVRLMLRDAIVRLREGGYSVLALAMRVKNAELSALSNMTVFALDDRAIFAGGHAYVTEVRFHVVPDRLLTHADLLRLPPGTLLPTLVRGQHLVVTHASAASPGSPSGPARSDLRINYVPIKVPDAVINSRVAIHGVLAPFPHLHLADLAAAEEGSREAAASGAAARRSGLCGASSPFGECAAAAAAGAPATPPSASFAVDFMDDGL</sequence>
<dbReference type="EMBL" id="LR862132">
    <property type="protein sequence ID" value="CAD1837360.1"/>
    <property type="molecule type" value="Genomic_DNA"/>
</dbReference>
<dbReference type="PANTHER" id="PTHR33985:SF2">
    <property type="entry name" value="EXPRESSED PROTEIN"/>
    <property type="match status" value="1"/>
</dbReference>
<dbReference type="InterPro" id="IPR052806">
    <property type="entry name" value="Fasciclin-like_AGP"/>
</dbReference>
<feature type="signal peptide" evidence="1">
    <location>
        <begin position="1"/>
        <end position="26"/>
    </location>
</feature>
<protein>
    <recommendedName>
        <fullName evidence="3">Fasciclin-like arabinogalactan protein 21</fullName>
    </recommendedName>
</protein>
<dbReference type="AlphaFoldDB" id="A0A6V7Q2W1"/>
<gene>
    <name evidence="2" type="ORF">CB5_LOCUS20571</name>
</gene>
<evidence type="ECO:0000313" key="2">
    <source>
        <dbReference type="EMBL" id="CAD1837360.1"/>
    </source>
</evidence>
<evidence type="ECO:0000256" key="1">
    <source>
        <dbReference type="SAM" id="SignalP"/>
    </source>
</evidence>
<evidence type="ECO:0008006" key="3">
    <source>
        <dbReference type="Google" id="ProtNLM"/>
    </source>
</evidence>
<organism evidence="2">
    <name type="scientific">Ananas comosus var. bracteatus</name>
    <name type="common">red pineapple</name>
    <dbReference type="NCBI Taxonomy" id="296719"/>
    <lineage>
        <taxon>Eukaryota</taxon>
        <taxon>Viridiplantae</taxon>
        <taxon>Streptophyta</taxon>
        <taxon>Embryophyta</taxon>
        <taxon>Tracheophyta</taxon>
        <taxon>Spermatophyta</taxon>
        <taxon>Magnoliopsida</taxon>
        <taxon>Liliopsida</taxon>
        <taxon>Poales</taxon>
        <taxon>Bromeliaceae</taxon>
        <taxon>Bromelioideae</taxon>
        <taxon>Ananas</taxon>
    </lineage>
</organism>
<proteinExistence type="predicted"/>